<dbReference type="EMBL" id="CP096658">
    <property type="protein sequence ID" value="UPW01647.1"/>
    <property type="molecule type" value="Genomic_DNA"/>
</dbReference>
<sequence length="69" mass="8001">MDEVHIDDIGDEATNEHLPVRERLDLLEREVAFLDRENAELWQIIIDSGYRFDALPEPGACEYDAEIID</sequence>
<proteinExistence type="predicted"/>
<dbReference type="RefSeq" id="WP_248656045.1">
    <property type="nucleotide sequence ID" value="NZ_CP096658.1"/>
</dbReference>
<evidence type="ECO:0000313" key="2">
    <source>
        <dbReference type="Proteomes" id="UP000830434"/>
    </source>
</evidence>
<reference evidence="1" key="1">
    <citation type="submission" date="2022-04" db="EMBL/GenBank/DDBJ databases">
        <title>Diverse halophilic archaea isolated from saline environments.</title>
        <authorList>
            <person name="Cui H.-L."/>
        </authorList>
    </citation>
    <scope>NUCLEOTIDE SEQUENCE</scope>
    <source>
        <strain evidence="1">XZYJT40</strain>
    </source>
</reference>
<dbReference type="AlphaFoldDB" id="A0A8U0IKH6"/>
<accession>A0A8U0IKH6</accession>
<organism evidence="1 2">
    <name type="scientific">Halorussus gelatinilyticus</name>
    <dbReference type="NCBI Taxonomy" id="2937524"/>
    <lineage>
        <taxon>Archaea</taxon>
        <taxon>Methanobacteriati</taxon>
        <taxon>Methanobacteriota</taxon>
        <taxon>Stenosarchaea group</taxon>
        <taxon>Halobacteria</taxon>
        <taxon>Halobacteriales</taxon>
        <taxon>Haladaptataceae</taxon>
        <taxon>Halorussus</taxon>
    </lineage>
</organism>
<protein>
    <submittedName>
        <fullName evidence="1">Uncharacterized protein</fullName>
    </submittedName>
</protein>
<dbReference type="GeneID" id="72189384"/>
<gene>
    <name evidence="1" type="ORF">M0R88_05975</name>
</gene>
<keyword evidence="2" id="KW-1185">Reference proteome</keyword>
<dbReference type="KEGG" id="haxz:M0R88_05975"/>
<name>A0A8U0IKH6_9EURY</name>
<dbReference type="Proteomes" id="UP000830434">
    <property type="component" value="Chromosome"/>
</dbReference>
<evidence type="ECO:0000313" key="1">
    <source>
        <dbReference type="EMBL" id="UPW01647.1"/>
    </source>
</evidence>